<proteinExistence type="predicted"/>
<evidence type="ECO:0000313" key="6">
    <source>
        <dbReference type="Proteomes" id="UP000253083"/>
    </source>
</evidence>
<comment type="subcellular location">
    <subcellularLocation>
        <location evidence="1">Cytoplasm</location>
    </subcellularLocation>
</comment>
<dbReference type="PANTHER" id="PTHR38100:SF1">
    <property type="entry name" value="HIGH FREQUENCY LYSOGENIZATION PROTEIN HFLD"/>
    <property type="match status" value="1"/>
</dbReference>
<keyword evidence="4" id="KW-0472">Membrane</keyword>
<dbReference type="PANTHER" id="PTHR38100">
    <property type="entry name" value="HIGH FREQUENCY LYSOGENIZATION PROTEIN HFLD"/>
    <property type="match status" value="1"/>
</dbReference>
<dbReference type="SUPFAM" id="SSF101322">
    <property type="entry name" value="YcfC-like"/>
    <property type="match status" value="1"/>
</dbReference>
<keyword evidence="2" id="KW-1003">Cell membrane</keyword>
<accession>A0A395JH18</accession>
<evidence type="ECO:0000256" key="4">
    <source>
        <dbReference type="ARBA" id="ARBA00023136"/>
    </source>
</evidence>
<dbReference type="OrthoDB" id="9788031at2"/>
<dbReference type="Proteomes" id="UP000253083">
    <property type="component" value="Unassembled WGS sequence"/>
</dbReference>
<keyword evidence="6" id="KW-1185">Reference proteome</keyword>
<dbReference type="Gene3D" id="1.10.3890.10">
    <property type="entry name" value="HflD-like"/>
    <property type="match status" value="1"/>
</dbReference>
<keyword evidence="3" id="KW-0963">Cytoplasm</keyword>
<evidence type="ECO:0000256" key="3">
    <source>
        <dbReference type="ARBA" id="ARBA00022490"/>
    </source>
</evidence>
<evidence type="ECO:0000256" key="1">
    <source>
        <dbReference type="ARBA" id="ARBA00004496"/>
    </source>
</evidence>
<dbReference type="InterPro" id="IPR007451">
    <property type="entry name" value="HflD"/>
</dbReference>
<dbReference type="GO" id="GO:0005737">
    <property type="term" value="C:cytoplasm"/>
    <property type="evidence" value="ECO:0007669"/>
    <property type="project" value="UniProtKB-SubCell"/>
</dbReference>
<reference evidence="5 6" key="1">
    <citation type="submission" date="2018-06" db="EMBL/GenBank/DDBJ databases">
        <title>Genomic Encyclopedia of Type Strains, Phase IV (KMG-IV): sequencing the most valuable type-strain genomes for metagenomic binning, comparative biology and taxonomic classification.</title>
        <authorList>
            <person name="Goeker M."/>
        </authorList>
    </citation>
    <scope>NUCLEOTIDE SEQUENCE [LARGE SCALE GENOMIC DNA]</scope>
    <source>
        <strain evidence="5 6">DSM 24032</strain>
    </source>
</reference>
<dbReference type="RefSeq" id="WP_113955071.1">
    <property type="nucleotide sequence ID" value="NZ_QNRT01000004.1"/>
</dbReference>
<dbReference type="FunCoup" id="A0A395JH18">
    <property type="interactions" value="67"/>
</dbReference>
<dbReference type="InterPro" id="IPR035932">
    <property type="entry name" value="HflD-like_sf"/>
</dbReference>
<evidence type="ECO:0000313" key="5">
    <source>
        <dbReference type="EMBL" id="RBP49206.1"/>
    </source>
</evidence>
<organism evidence="5 6">
    <name type="scientific">Arenicella xantha</name>
    <dbReference type="NCBI Taxonomy" id="644221"/>
    <lineage>
        <taxon>Bacteria</taxon>
        <taxon>Pseudomonadati</taxon>
        <taxon>Pseudomonadota</taxon>
        <taxon>Gammaproteobacteria</taxon>
        <taxon>Arenicellales</taxon>
        <taxon>Arenicellaceae</taxon>
        <taxon>Arenicella</taxon>
    </lineage>
</organism>
<comment type="caution">
    <text evidence="5">The sequence shown here is derived from an EMBL/GenBank/DDBJ whole genome shotgun (WGS) entry which is preliminary data.</text>
</comment>
<dbReference type="PROSITE" id="PS51257">
    <property type="entry name" value="PROKAR_LIPOPROTEIN"/>
    <property type="match status" value="1"/>
</dbReference>
<dbReference type="AlphaFoldDB" id="A0A395JH18"/>
<dbReference type="EMBL" id="QNRT01000004">
    <property type="protein sequence ID" value="RBP49206.1"/>
    <property type="molecule type" value="Genomic_DNA"/>
</dbReference>
<name>A0A395JH18_9GAMM</name>
<dbReference type="InParanoid" id="A0A395JH18"/>
<evidence type="ECO:0000256" key="2">
    <source>
        <dbReference type="ARBA" id="ARBA00022475"/>
    </source>
</evidence>
<sequence length="203" mass="22558">MTLLDERTIALSGVLQACKLVQQLARTGHCDEQDMQASLQSVLVLDAVNTQSVFGGVEGVRTGLALMAGGIFNSAQVPDVELLRYVVSIMQLQAQLYRNTQKFADFGSDVERLSSYSGDDLVEACSAVYQKHVSTMQPQVIIQGEAGHLQNSVIPPQIRALLLAAVRASVLWQQKRGSRFRLLWERTRMQNSAREWLSQTRTH</sequence>
<gene>
    <name evidence="5" type="ORF">DFR28_104134</name>
</gene>
<dbReference type="Pfam" id="PF04356">
    <property type="entry name" value="DUF489"/>
    <property type="match status" value="1"/>
</dbReference>
<protein>
    <submittedName>
        <fullName evidence="5">High frequency lysogenization protein</fullName>
    </submittedName>
</protein>